<accession>A0ABY8FWN9</accession>
<proteinExistence type="predicted"/>
<evidence type="ECO:0008006" key="3">
    <source>
        <dbReference type="Google" id="ProtNLM"/>
    </source>
</evidence>
<dbReference type="EMBL" id="CP121208">
    <property type="protein sequence ID" value="WFM82667.1"/>
    <property type="molecule type" value="Genomic_DNA"/>
</dbReference>
<evidence type="ECO:0000313" key="1">
    <source>
        <dbReference type="EMBL" id="WFM82667.1"/>
    </source>
</evidence>
<dbReference type="RefSeq" id="WP_278012093.1">
    <property type="nucleotide sequence ID" value="NZ_CP121208.1"/>
</dbReference>
<name>A0ABY8FWN9_9ACTO</name>
<dbReference type="Proteomes" id="UP001215216">
    <property type="component" value="Chromosome"/>
</dbReference>
<protein>
    <recommendedName>
        <fullName evidence="3">AbiEi antitoxin C-terminal domain-containing protein</fullName>
    </recommendedName>
</protein>
<organism evidence="1 2">
    <name type="scientific">Arcanobacterium canis</name>
    <dbReference type="NCBI Taxonomy" id="999183"/>
    <lineage>
        <taxon>Bacteria</taxon>
        <taxon>Bacillati</taxon>
        <taxon>Actinomycetota</taxon>
        <taxon>Actinomycetes</taxon>
        <taxon>Actinomycetales</taxon>
        <taxon>Actinomycetaceae</taxon>
        <taxon>Arcanobacterium</taxon>
    </lineage>
</organism>
<gene>
    <name evidence="1" type="ORF">P7079_04440</name>
</gene>
<evidence type="ECO:0000313" key="2">
    <source>
        <dbReference type="Proteomes" id="UP001215216"/>
    </source>
</evidence>
<reference evidence="1 2" key="1">
    <citation type="submission" date="2023-03" db="EMBL/GenBank/DDBJ databases">
        <title>Complete genome of Arcanobacterium canis strain DSM 25104 isolated in 2010 from a canine otitis externa in Germany.</title>
        <authorList>
            <person name="Borowiak M."/>
            <person name="Kreitlow A."/>
            <person name="Malorny B."/>
            <person name="Laemmler C."/>
            <person name="Prenger-Berninghoff E."/>
            <person name="Ploetz M."/>
            <person name="Abdulmawjood A."/>
        </authorList>
    </citation>
    <scope>NUCLEOTIDE SEQUENCE [LARGE SCALE GENOMIC DNA]</scope>
    <source>
        <strain evidence="1 2">DSM 25104</strain>
    </source>
</reference>
<sequence length="180" mass="19624">MTSLFIDISQRQHASLSHEGLVVQVGELGLVGIDLVTTAHSRARIISLARSGSIAFGYTALWIHTGNQAGTVRTKLETSLPDSQFVRRKKYSEEDLQKMGSIMVTTPERTLLDLLLHNTADALANVYSLVKAGCDLDAVARRAGELNSLHGIGQARAIARQLPASVDTRRSDSRFEPTTR</sequence>
<keyword evidence="2" id="KW-1185">Reference proteome</keyword>